<dbReference type="Pfam" id="PF02674">
    <property type="entry name" value="Colicin_V"/>
    <property type="match status" value="1"/>
</dbReference>
<dbReference type="Proteomes" id="UP000220922">
    <property type="component" value="Unassembled WGS sequence"/>
</dbReference>
<keyword evidence="3 5" id="KW-1133">Transmembrane helix</keyword>
<dbReference type="OrthoDB" id="158764at2"/>
<keyword evidence="7" id="KW-1185">Reference proteome</keyword>
<evidence type="ECO:0000256" key="4">
    <source>
        <dbReference type="ARBA" id="ARBA00023136"/>
    </source>
</evidence>
<evidence type="ECO:0000313" key="6">
    <source>
        <dbReference type="EMBL" id="PDV98046.1"/>
    </source>
</evidence>
<dbReference type="AlphaFoldDB" id="A0A2H3L4F0"/>
<reference evidence="6 7" key="1">
    <citation type="submission" date="2016-05" db="EMBL/GenBank/DDBJ databases">
        <authorList>
            <person name="Lavstsen T."/>
            <person name="Jespersen J.S."/>
        </authorList>
    </citation>
    <scope>NUCLEOTIDE SEQUENCE [LARGE SCALE GENOMIC DNA]</scope>
    <source>
        <strain evidence="6 7">B7-9</strain>
    </source>
</reference>
<feature type="transmembrane region" description="Helical" evidence="5">
    <location>
        <begin position="107"/>
        <end position="128"/>
    </location>
</feature>
<protein>
    <submittedName>
        <fullName evidence="6">Colicin V production protein</fullName>
    </submittedName>
</protein>
<keyword evidence="4 5" id="KW-0472">Membrane</keyword>
<proteinExistence type="predicted"/>
<gene>
    <name evidence="6" type="ORF">A9Q02_02900</name>
</gene>
<dbReference type="InterPro" id="IPR003825">
    <property type="entry name" value="Colicin-V_CvpA"/>
</dbReference>
<feature type="transmembrane region" description="Helical" evidence="5">
    <location>
        <begin position="65"/>
        <end position="87"/>
    </location>
</feature>
<feature type="transmembrane region" description="Helical" evidence="5">
    <location>
        <begin position="135"/>
        <end position="157"/>
    </location>
</feature>
<organism evidence="6 7">
    <name type="scientific">Candidatus Chloroploca asiatica</name>
    <dbReference type="NCBI Taxonomy" id="1506545"/>
    <lineage>
        <taxon>Bacteria</taxon>
        <taxon>Bacillati</taxon>
        <taxon>Chloroflexota</taxon>
        <taxon>Chloroflexia</taxon>
        <taxon>Chloroflexales</taxon>
        <taxon>Chloroflexineae</taxon>
        <taxon>Oscillochloridaceae</taxon>
        <taxon>Candidatus Chloroploca</taxon>
    </lineage>
</organism>
<dbReference type="EMBL" id="LYXE01000110">
    <property type="protein sequence ID" value="PDV98046.1"/>
    <property type="molecule type" value="Genomic_DNA"/>
</dbReference>
<evidence type="ECO:0000256" key="3">
    <source>
        <dbReference type="ARBA" id="ARBA00022989"/>
    </source>
</evidence>
<accession>A0A2H3L4F0</accession>
<feature type="transmembrane region" description="Helical" evidence="5">
    <location>
        <begin position="27"/>
        <end position="45"/>
    </location>
</feature>
<dbReference type="GO" id="GO:0009403">
    <property type="term" value="P:toxin biosynthetic process"/>
    <property type="evidence" value="ECO:0007669"/>
    <property type="project" value="InterPro"/>
</dbReference>
<evidence type="ECO:0000256" key="5">
    <source>
        <dbReference type="SAM" id="Phobius"/>
    </source>
</evidence>
<comment type="caution">
    <text evidence="6">The sequence shown here is derived from an EMBL/GenBank/DDBJ whole genome shotgun (WGS) entry which is preliminary data.</text>
</comment>
<name>A0A2H3L4F0_9CHLR</name>
<evidence type="ECO:0000313" key="7">
    <source>
        <dbReference type="Proteomes" id="UP000220922"/>
    </source>
</evidence>
<dbReference type="GO" id="GO:0016020">
    <property type="term" value="C:membrane"/>
    <property type="evidence" value="ECO:0007669"/>
    <property type="project" value="UniProtKB-SubCell"/>
</dbReference>
<dbReference type="RefSeq" id="WP_097653768.1">
    <property type="nucleotide sequence ID" value="NZ_LYXE01000110.1"/>
</dbReference>
<evidence type="ECO:0000256" key="2">
    <source>
        <dbReference type="ARBA" id="ARBA00022692"/>
    </source>
</evidence>
<comment type="subcellular location">
    <subcellularLocation>
        <location evidence="1">Membrane</location>
        <topology evidence="1">Multi-pass membrane protein</topology>
    </subcellularLocation>
</comment>
<keyword evidence="2 5" id="KW-0812">Transmembrane</keyword>
<evidence type="ECO:0000256" key="1">
    <source>
        <dbReference type="ARBA" id="ARBA00004141"/>
    </source>
</evidence>
<sequence length="183" mass="20340">MNFIDLVLILLFIGAIAAGFFQGMIRLLIVIVSLYLAIVLASLYYAPLGEFFVRSFGTERFVGQYIGFTIVLMLAFMFLTAAGIYTFRYAQLPGSLEYVDRMVGTLLGMLFGIILIGILSTLMWNLMIARGGQDIGLPIFSMLGNSIANSFVLRYFATVLLPLTYSYIDPILPEAANLLFIVR</sequence>